<accession>A0A1I1U5Z8</accession>
<dbReference type="PROSITE" id="PS51007">
    <property type="entry name" value="CYTC"/>
    <property type="match status" value="1"/>
</dbReference>
<dbReference type="GO" id="GO:0005506">
    <property type="term" value="F:iron ion binding"/>
    <property type="evidence" value="ECO:0007669"/>
    <property type="project" value="InterPro"/>
</dbReference>
<dbReference type="InterPro" id="IPR002324">
    <property type="entry name" value="Cyt_c_ID"/>
</dbReference>
<dbReference type="PRINTS" id="PR00606">
    <property type="entry name" value="CYTCHROMECID"/>
</dbReference>
<reference evidence="10" key="1">
    <citation type="submission" date="2016-10" db="EMBL/GenBank/DDBJ databases">
        <authorList>
            <person name="Varghese N."/>
            <person name="Submissions S."/>
        </authorList>
    </citation>
    <scope>NUCLEOTIDE SEQUENCE [LARGE SCALE GENOMIC DNA]</scope>
    <source>
        <strain evidence="10">DSM 7481</strain>
    </source>
</reference>
<evidence type="ECO:0000256" key="3">
    <source>
        <dbReference type="ARBA" id="ARBA00022723"/>
    </source>
</evidence>
<feature type="binding site" description="covalent" evidence="6">
    <location>
        <position position="93"/>
    </location>
    <ligand>
        <name>heme c</name>
        <dbReference type="ChEBI" id="CHEBI:61717"/>
    </ligand>
</feature>
<dbReference type="AlphaFoldDB" id="A0A1I1U5Z8"/>
<dbReference type="STRING" id="32040.SAMN04489710_104357"/>
<keyword evidence="10" id="KW-1185">Reference proteome</keyword>
<feature type="chain" id="PRO_5011583399" evidence="7">
    <location>
        <begin position="33"/>
        <end position="115"/>
    </location>
</feature>
<dbReference type="RefSeq" id="WP_092951000.1">
    <property type="nucleotide sequence ID" value="NZ_FOMQ01000004.1"/>
</dbReference>
<keyword evidence="5 6" id="KW-0408">Iron</keyword>
<evidence type="ECO:0000259" key="8">
    <source>
        <dbReference type="PROSITE" id="PS51007"/>
    </source>
</evidence>
<dbReference type="InterPro" id="IPR036909">
    <property type="entry name" value="Cyt_c-like_dom_sf"/>
</dbReference>
<comment type="PTM">
    <text evidence="6">Binds 1 heme c group covalently per subunit.</text>
</comment>
<organism evidence="9 10">
    <name type="scientific">Paracidovorax konjaci</name>
    <dbReference type="NCBI Taxonomy" id="32040"/>
    <lineage>
        <taxon>Bacteria</taxon>
        <taxon>Pseudomonadati</taxon>
        <taxon>Pseudomonadota</taxon>
        <taxon>Betaproteobacteria</taxon>
        <taxon>Burkholderiales</taxon>
        <taxon>Comamonadaceae</taxon>
        <taxon>Paracidovorax</taxon>
    </lineage>
</organism>
<evidence type="ECO:0000256" key="2">
    <source>
        <dbReference type="ARBA" id="ARBA00022617"/>
    </source>
</evidence>
<name>A0A1I1U5Z8_9BURK</name>
<keyword evidence="1" id="KW-0813">Transport</keyword>
<dbReference type="InterPro" id="IPR009056">
    <property type="entry name" value="Cyt_c-like_dom"/>
</dbReference>
<evidence type="ECO:0000256" key="4">
    <source>
        <dbReference type="ARBA" id="ARBA00022982"/>
    </source>
</evidence>
<evidence type="ECO:0000256" key="7">
    <source>
        <dbReference type="SAM" id="SignalP"/>
    </source>
</evidence>
<keyword evidence="3 6" id="KW-0479">Metal-binding</keyword>
<feature type="signal peptide" evidence="7">
    <location>
        <begin position="1"/>
        <end position="32"/>
    </location>
</feature>
<feature type="binding site" description="covalent" evidence="6">
    <location>
        <position position="44"/>
    </location>
    <ligand>
        <name>heme c</name>
        <dbReference type="ChEBI" id="CHEBI:61717"/>
    </ligand>
</feature>
<proteinExistence type="predicted"/>
<dbReference type="Proteomes" id="UP000199517">
    <property type="component" value="Unassembled WGS sequence"/>
</dbReference>
<keyword evidence="2 6" id="KW-0349">Heme</keyword>
<evidence type="ECO:0000256" key="1">
    <source>
        <dbReference type="ARBA" id="ARBA00022448"/>
    </source>
</evidence>
<evidence type="ECO:0000256" key="5">
    <source>
        <dbReference type="ARBA" id="ARBA00023004"/>
    </source>
</evidence>
<protein>
    <submittedName>
        <fullName evidence="9">Cytochrome c</fullName>
    </submittedName>
</protein>
<dbReference type="Pfam" id="PF00034">
    <property type="entry name" value="Cytochrom_C"/>
    <property type="match status" value="1"/>
</dbReference>
<dbReference type="EMBL" id="FOMQ01000004">
    <property type="protein sequence ID" value="SFD66286.1"/>
    <property type="molecule type" value="Genomic_DNA"/>
</dbReference>
<evidence type="ECO:0000313" key="9">
    <source>
        <dbReference type="EMBL" id="SFD66286.1"/>
    </source>
</evidence>
<sequence length="115" mass="12238">MPLPPLHSTARRRGAPALALVAALALPAAARADAGGDSVREHGCMRCHAMVRTYVGPGFAQIAERYRGDKGAEAHLAGKIRNGGAGAWGRALMPRHPRIGEDEARSLARWILAQR</sequence>
<feature type="binding site" description="covalent" evidence="6">
    <location>
        <position position="48"/>
    </location>
    <ligand>
        <name>heme c</name>
        <dbReference type="ChEBI" id="CHEBI:61717"/>
    </ligand>
</feature>
<dbReference type="Gene3D" id="1.10.760.10">
    <property type="entry name" value="Cytochrome c-like domain"/>
    <property type="match status" value="1"/>
</dbReference>
<keyword evidence="7" id="KW-0732">Signal</keyword>
<evidence type="ECO:0000313" key="10">
    <source>
        <dbReference type="Proteomes" id="UP000199517"/>
    </source>
</evidence>
<evidence type="ECO:0000256" key="6">
    <source>
        <dbReference type="PIRSR" id="PIRSR602324-1"/>
    </source>
</evidence>
<dbReference type="OrthoDB" id="8593494at2"/>
<dbReference type="GO" id="GO:0009055">
    <property type="term" value="F:electron transfer activity"/>
    <property type="evidence" value="ECO:0007669"/>
    <property type="project" value="InterPro"/>
</dbReference>
<dbReference type="GO" id="GO:0020037">
    <property type="term" value="F:heme binding"/>
    <property type="evidence" value="ECO:0007669"/>
    <property type="project" value="InterPro"/>
</dbReference>
<keyword evidence="4" id="KW-0249">Electron transport</keyword>
<dbReference type="SUPFAM" id="SSF46626">
    <property type="entry name" value="Cytochrome c"/>
    <property type="match status" value="1"/>
</dbReference>
<feature type="domain" description="Cytochrome c" evidence="8">
    <location>
        <begin position="30"/>
        <end position="115"/>
    </location>
</feature>
<gene>
    <name evidence="9" type="ORF">SAMN04489710_104357</name>
</gene>